<dbReference type="AlphaFoldDB" id="L8JGZ2"/>
<dbReference type="STRING" id="1237149.C900_00712"/>
<gene>
    <name evidence="2" type="ORF">C900_00712</name>
</gene>
<dbReference type="PROSITE" id="PS51257">
    <property type="entry name" value="PROKAR_LIPOPROTEIN"/>
    <property type="match status" value="1"/>
</dbReference>
<proteinExistence type="predicted"/>
<name>L8JGZ2_9BACT</name>
<sequence>MLMKKSIVVILAVGLLASACSTYTCPTYAKEPVKEKKDVRVEEKI</sequence>
<evidence type="ECO:0008006" key="4">
    <source>
        <dbReference type="Google" id="ProtNLM"/>
    </source>
</evidence>
<feature type="signal peptide" evidence="1">
    <location>
        <begin position="1"/>
        <end position="29"/>
    </location>
</feature>
<keyword evidence="3" id="KW-1185">Reference proteome</keyword>
<reference evidence="2 3" key="1">
    <citation type="submission" date="2012-12" db="EMBL/GenBank/DDBJ databases">
        <title>Genome assembly of Fulvivirga imtechensis AK7.</title>
        <authorList>
            <person name="Nupur N."/>
            <person name="Khatri I."/>
            <person name="Kumar R."/>
            <person name="Subramanian S."/>
            <person name="Pinnaka A."/>
        </authorList>
    </citation>
    <scope>NUCLEOTIDE SEQUENCE [LARGE SCALE GENOMIC DNA]</scope>
    <source>
        <strain evidence="2 3">AK7</strain>
    </source>
</reference>
<accession>L8JGZ2</accession>
<dbReference type="Proteomes" id="UP000011135">
    <property type="component" value="Unassembled WGS sequence"/>
</dbReference>
<protein>
    <recommendedName>
        <fullName evidence="4">Lipoprotein</fullName>
    </recommendedName>
</protein>
<keyword evidence="1" id="KW-0732">Signal</keyword>
<feature type="chain" id="PRO_5003993925" description="Lipoprotein" evidence="1">
    <location>
        <begin position="30"/>
        <end position="45"/>
    </location>
</feature>
<dbReference type="EMBL" id="AMZN01000139">
    <property type="protein sequence ID" value="ELR68136.1"/>
    <property type="molecule type" value="Genomic_DNA"/>
</dbReference>
<comment type="caution">
    <text evidence="2">The sequence shown here is derived from an EMBL/GenBank/DDBJ whole genome shotgun (WGS) entry which is preliminary data.</text>
</comment>
<evidence type="ECO:0000313" key="2">
    <source>
        <dbReference type="EMBL" id="ELR68136.1"/>
    </source>
</evidence>
<organism evidence="2 3">
    <name type="scientific">Fulvivirga imtechensis AK7</name>
    <dbReference type="NCBI Taxonomy" id="1237149"/>
    <lineage>
        <taxon>Bacteria</taxon>
        <taxon>Pseudomonadati</taxon>
        <taxon>Bacteroidota</taxon>
        <taxon>Cytophagia</taxon>
        <taxon>Cytophagales</taxon>
        <taxon>Fulvivirgaceae</taxon>
        <taxon>Fulvivirga</taxon>
    </lineage>
</organism>
<evidence type="ECO:0000313" key="3">
    <source>
        <dbReference type="Proteomes" id="UP000011135"/>
    </source>
</evidence>
<evidence type="ECO:0000256" key="1">
    <source>
        <dbReference type="SAM" id="SignalP"/>
    </source>
</evidence>